<organism evidence="1 2">
    <name type="scientific">Methylocella tundrae</name>
    <dbReference type="NCBI Taxonomy" id="227605"/>
    <lineage>
        <taxon>Bacteria</taxon>
        <taxon>Pseudomonadati</taxon>
        <taxon>Pseudomonadota</taxon>
        <taxon>Alphaproteobacteria</taxon>
        <taxon>Hyphomicrobiales</taxon>
        <taxon>Beijerinckiaceae</taxon>
        <taxon>Methylocella</taxon>
    </lineage>
</organism>
<evidence type="ECO:0000313" key="1">
    <source>
        <dbReference type="EMBL" id="VFU10346.1"/>
    </source>
</evidence>
<name>A0A4U8Z4F1_METTU</name>
<evidence type="ECO:0000313" key="2">
    <source>
        <dbReference type="Proteomes" id="UP000294360"/>
    </source>
</evidence>
<gene>
    <name evidence="1" type="ORF">MTUNDRAET4_3459</name>
</gene>
<proteinExistence type="predicted"/>
<sequence length="63" mass="7214">MRNAARTDMVCSLFVRVYWPPMIRDPSVLRFAIALRPVLSLALRQRPRLTFEHRVGACRGSAS</sequence>
<reference evidence="1 2" key="1">
    <citation type="submission" date="2019-03" db="EMBL/GenBank/DDBJ databases">
        <authorList>
            <person name="Kox A.R. M."/>
        </authorList>
    </citation>
    <scope>NUCLEOTIDE SEQUENCE [LARGE SCALE GENOMIC DNA]</scope>
    <source>
        <strain evidence="1">MTUNDRAET4 annotated genome</strain>
    </source>
</reference>
<dbReference type="KEGG" id="mtun:MTUNDRAET4_3459"/>
<dbReference type="EMBL" id="LR536450">
    <property type="protein sequence ID" value="VFU10346.1"/>
    <property type="molecule type" value="Genomic_DNA"/>
</dbReference>
<dbReference type="AlphaFoldDB" id="A0A4U8Z4F1"/>
<protein>
    <submittedName>
        <fullName evidence="1">Uncharacterized protein</fullName>
    </submittedName>
</protein>
<dbReference type="Proteomes" id="UP000294360">
    <property type="component" value="Chromosome"/>
</dbReference>
<accession>A0A4U8Z4F1</accession>